<proteinExistence type="predicted"/>
<reference evidence="1 2" key="1">
    <citation type="submission" date="2017-09" db="EMBL/GenBank/DDBJ databases">
        <title>Phenotypic and genotypic characterization of Colombian isolates of Neisseria meningitidis recovered from invasive disease.</title>
        <authorList>
            <person name="Duarte C."/>
            <person name="Gabastou J.M."/>
            <person name="Moreno J."/>
        </authorList>
    </citation>
    <scope>NUCLEOTIDE SEQUENCE [LARGE SCALE GENOMIC DNA]</scope>
    <source>
        <strain evidence="1 2">INS-Nm1012</strain>
    </source>
</reference>
<gene>
    <name evidence="1" type="ORF">COH52_03810</name>
</gene>
<name>A0A425B3U9_NEIME</name>
<organism evidence="1 2">
    <name type="scientific">Neisseria meningitidis</name>
    <dbReference type="NCBI Taxonomy" id="487"/>
    <lineage>
        <taxon>Bacteria</taxon>
        <taxon>Pseudomonadati</taxon>
        <taxon>Pseudomonadota</taxon>
        <taxon>Betaproteobacteria</taxon>
        <taxon>Neisseriales</taxon>
        <taxon>Neisseriaceae</taxon>
        <taxon>Neisseria</taxon>
    </lineage>
</organism>
<dbReference type="AlphaFoldDB" id="A0A425B3U9"/>
<protein>
    <submittedName>
        <fullName evidence="1">Uncharacterized protein</fullName>
    </submittedName>
</protein>
<sequence length="72" mass="8100">MFLTVTSLVVLIAIALICLWVVCNNKKFEFRTIEILILVLIGTVAFSAFLILLRLESILIYLKAIQEFGVGK</sequence>
<evidence type="ECO:0000313" key="1">
    <source>
        <dbReference type="EMBL" id="RQK79884.1"/>
    </source>
</evidence>
<accession>A0A425B3U9</accession>
<dbReference type="Proteomes" id="UP000283666">
    <property type="component" value="Unassembled WGS sequence"/>
</dbReference>
<dbReference type="EMBL" id="NWZY01000007">
    <property type="protein sequence ID" value="RQK79884.1"/>
    <property type="molecule type" value="Genomic_DNA"/>
</dbReference>
<comment type="caution">
    <text evidence="1">The sequence shown here is derived from an EMBL/GenBank/DDBJ whole genome shotgun (WGS) entry which is preliminary data.</text>
</comment>
<evidence type="ECO:0000313" key="2">
    <source>
        <dbReference type="Proteomes" id="UP000283666"/>
    </source>
</evidence>